<protein>
    <submittedName>
        <fullName evidence="3">Putative lipoprotein</fullName>
    </submittedName>
</protein>
<name>X5HM58_9RICK</name>
<dbReference type="KEGG" id="nhm:NHE_0572"/>
<proteinExistence type="predicted"/>
<dbReference type="PROSITE" id="PS51257">
    <property type="entry name" value="PROKAR_LIPOPROTEIN"/>
    <property type="match status" value="1"/>
</dbReference>
<accession>X5HM58</accession>
<keyword evidence="3" id="KW-0449">Lipoprotein</keyword>
<reference evidence="3 4" key="1">
    <citation type="submission" date="2014-03" db="EMBL/GenBank/DDBJ databases">
        <title>Sequencing and Comparison of Genomes and Transcriptome Profiles of Human Ehrlichiosis Agents.</title>
        <authorList>
            <person name="Lin M."/>
            <person name="Daugherty S.C."/>
            <person name="Nagaraj S."/>
            <person name="Cheng Z."/>
            <person name="Xiong Q."/>
            <person name="Lin F.-Y."/>
            <person name="Sengamalay N."/>
            <person name="Ott S."/>
            <person name="Godinez A."/>
            <person name="Tallon L.J."/>
            <person name="Sadzewicz L."/>
            <person name="Fraser C.M."/>
            <person name="Dunning Hotopp J.C."/>
            <person name="Rikihisa Y."/>
        </authorList>
    </citation>
    <scope>NUCLEOTIDE SEQUENCE [LARGE SCALE GENOMIC DNA]</scope>
    <source>
        <strain evidence="3 4">Oregon</strain>
    </source>
</reference>
<evidence type="ECO:0000313" key="3">
    <source>
        <dbReference type="EMBL" id="AHX11510.1"/>
    </source>
</evidence>
<dbReference type="AlphaFoldDB" id="X5HM58"/>
<dbReference type="HOGENOM" id="CLU_860048_0_0_5"/>
<feature type="compositionally biased region" description="Polar residues" evidence="1">
    <location>
        <begin position="175"/>
        <end position="196"/>
    </location>
</feature>
<feature type="chain" id="PRO_5004957563" evidence="2">
    <location>
        <begin position="22"/>
        <end position="323"/>
    </location>
</feature>
<feature type="region of interest" description="Disordered" evidence="1">
    <location>
        <begin position="139"/>
        <end position="231"/>
    </location>
</feature>
<gene>
    <name evidence="3" type="ORF">NHE_0572</name>
</gene>
<feature type="compositionally biased region" description="Basic residues" evidence="1">
    <location>
        <begin position="206"/>
        <end position="220"/>
    </location>
</feature>
<organism evidence="3 4">
    <name type="scientific">Neorickettsia helminthoeca str. Oregon</name>
    <dbReference type="NCBI Taxonomy" id="1286528"/>
    <lineage>
        <taxon>Bacteria</taxon>
        <taxon>Pseudomonadati</taxon>
        <taxon>Pseudomonadota</taxon>
        <taxon>Alphaproteobacteria</taxon>
        <taxon>Rickettsiales</taxon>
        <taxon>Anaplasmataceae</taxon>
        <taxon>Neorickettsia</taxon>
    </lineage>
</organism>
<evidence type="ECO:0000313" key="4">
    <source>
        <dbReference type="Proteomes" id="UP000023755"/>
    </source>
</evidence>
<keyword evidence="2" id="KW-0732">Signal</keyword>
<sequence length="323" mass="35860">MLRTRFVMLSMMLSFSLSSCAKRGIPFSAYPLQNPQGVYFESDPEFVSAYMRYMNASQSNERPESAVSILNLESVGELEEINPVDAGWEVKTLPAGKTDLEEFLDNSVETARSFVTDAVKKVQDSAEAVKNVASKQFGFDDETNKNSSRNKTKETSRTKIQQSQDELIQDKKTPDSQAQSSSNESNRNDGTVSTVETIPDSGSGKVSKKKSRSTSKKSKSHLSTGSKEVSQIEAEGDKLLPTFYTREKTHKLPFCAENCSRIAIYSTYPVVGSRDPRIKSVDTLSTQRNVYSTHPVALDRSNLRTKLAGIFDAGHDRFSVTDR</sequence>
<feature type="signal peptide" evidence="2">
    <location>
        <begin position="1"/>
        <end position="21"/>
    </location>
</feature>
<dbReference type="OrthoDB" id="7165454at2"/>
<evidence type="ECO:0000256" key="1">
    <source>
        <dbReference type="SAM" id="MobiDB-lite"/>
    </source>
</evidence>
<dbReference type="Proteomes" id="UP000023755">
    <property type="component" value="Chromosome"/>
</dbReference>
<keyword evidence="4" id="KW-1185">Reference proteome</keyword>
<dbReference type="EMBL" id="CP007481">
    <property type="protein sequence ID" value="AHX11510.1"/>
    <property type="molecule type" value="Genomic_DNA"/>
</dbReference>
<evidence type="ECO:0000256" key="2">
    <source>
        <dbReference type="SAM" id="SignalP"/>
    </source>
</evidence>